<gene>
    <name evidence="2" type="ORF">DOTSEDRAFT_25086</name>
</gene>
<evidence type="ECO:0000313" key="3">
    <source>
        <dbReference type="Proteomes" id="UP000016933"/>
    </source>
</evidence>
<evidence type="ECO:0000313" key="2">
    <source>
        <dbReference type="EMBL" id="EME43105.1"/>
    </source>
</evidence>
<keyword evidence="3" id="KW-1185">Reference proteome</keyword>
<dbReference type="InterPro" id="IPR036873">
    <property type="entry name" value="Rhodanese-like_dom_sf"/>
</dbReference>
<feature type="region of interest" description="Disordered" evidence="1">
    <location>
        <begin position="1"/>
        <end position="20"/>
    </location>
</feature>
<sequence length="262" mass="28102">MAQAIPQLHPNASNIASKGTAANPTPVAQIYLDRDLVDAKYVTSDGTLGESHSLPPTSEPRTGQYVTSLKGVNLYSVRGTRVASYLKSTNTVGPIEFIDCRGAPFELLTMKASNGAMKRAKHIPMLGGGEAEAALKKFKEKNPGGYSDLLKAKYVVVYCVVGQDRSPAMVLAYAAAWNQAAKNDKNCEQNVCLLNNGFKNGWKTGKGDDAVAFKLQTVTDPTFRANMGKASPTKTVIHLFFIACSLLILLHGNRVCPSLIAP</sequence>
<evidence type="ECO:0008006" key="4">
    <source>
        <dbReference type="Google" id="ProtNLM"/>
    </source>
</evidence>
<accession>M2YMF9</accession>
<evidence type="ECO:0000256" key="1">
    <source>
        <dbReference type="SAM" id="MobiDB-lite"/>
    </source>
</evidence>
<reference evidence="2 3" key="2">
    <citation type="journal article" date="2012" name="PLoS Pathog.">
        <title>Diverse lifestyles and strategies of plant pathogenesis encoded in the genomes of eighteen Dothideomycetes fungi.</title>
        <authorList>
            <person name="Ohm R.A."/>
            <person name="Feau N."/>
            <person name="Henrissat B."/>
            <person name="Schoch C.L."/>
            <person name="Horwitz B.A."/>
            <person name="Barry K.W."/>
            <person name="Condon B.J."/>
            <person name="Copeland A.C."/>
            <person name="Dhillon B."/>
            <person name="Glaser F."/>
            <person name="Hesse C.N."/>
            <person name="Kosti I."/>
            <person name="LaButti K."/>
            <person name="Lindquist E.A."/>
            <person name="Lucas S."/>
            <person name="Salamov A.A."/>
            <person name="Bradshaw R.E."/>
            <person name="Ciuffetti L."/>
            <person name="Hamelin R.C."/>
            <person name="Kema G.H.J."/>
            <person name="Lawrence C."/>
            <person name="Scott J.A."/>
            <person name="Spatafora J.W."/>
            <person name="Turgeon B.G."/>
            <person name="de Wit P.J.G.M."/>
            <person name="Zhong S."/>
            <person name="Goodwin S.B."/>
            <person name="Grigoriev I.V."/>
        </authorList>
    </citation>
    <scope>NUCLEOTIDE SEQUENCE [LARGE SCALE GENOMIC DNA]</scope>
    <source>
        <strain evidence="3">NZE10 / CBS 128990</strain>
    </source>
</reference>
<dbReference type="EMBL" id="KB446540">
    <property type="protein sequence ID" value="EME43105.1"/>
    <property type="molecule type" value="Genomic_DNA"/>
</dbReference>
<organism evidence="2 3">
    <name type="scientific">Dothistroma septosporum (strain NZE10 / CBS 128990)</name>
    <name type="common">Red band needle blight fungus</name>
    <name type="synonym">Mycosphaerella pini</name>
    <dbReference type="NCBI Taxonomy" id="675120"/>
    <lineage>
        <taxon>Eukaryota</taxon>
        <taxon>Fungi</taxon>
        <taxon>Dikarya</taxon>
        <taxon>Ascomycota</taxon>
        <taxon>Pezizomycotina</taxon>
        <taxon>Dothideomycetes</taxon>
        <taxon>Dothideomycetidae</taxon>
        <taxon>Mycosphaerellales</taxon>
        <taxon>Mycosphaerellaceae</taxon>
        <taxon>Dothistroma</taxon>
    </lineage>
</organism>
<feature type="compositionally biased region" description="Polar residues" evidence="1">
    <location>
        <begin position="10"/>
        <end position="20"/>
    </location>
</feature>
<dbReference type="HOGENOM" id="CLU_1061842_0_0_1"/>
<name>M2YMF9_DOTSN</name>
<dbReference type="Gene3D" id="3.40.250.10">
    <property type="entry name" value="Rhodanese-like domain"/>
    <property type="match status" value="1"/>
</dbReference>
<protein>
    <recommendedName>
        <fullName evidence="4">Rhodanese domain-containing protein</fullName>
    </recommendedName>
</protein>
<proteinExistence type="predicted"/>
<dbReference type="Proteomes" id="UP000016933">
    <property type="component" value="Unassembled WGS sequence"/>
</dbReference>
<reference evidence="3" key="1">
    <citation type="journal article" date="2012" name="PLoS Genet.">
        <title>The genomes of the fungal plant pathogens Cladosporium fulvum and Dothistroma septosporum reveal adaptation to different hosts and lifestyles but also signatures of common ancestry.</title>
        <authorList>
            <person name="de Wit P.J.G.M."/>
            <person name="van der Burgt A."/>
            <person name="Oekmen B."/>
            <person name="Stergiopoulos I."/>
            <person name="Abd-Elsalam K.A."/>
            <person name="Aerts A.L."/>
            <person name="Bahkali A.H."/>
            <person name="Beenen H.G."/>
            <person name="Chettri P."/>
            <person name="Cox M.P."/>
            <person name="Datema E."/>
            <person name="de Vries R.P."/>
            <person name="Dhillon B."/>
            <person name="Ganley A.R."/>
            <person name="Griffiths S.A."/>
            <person name="Guo Y."/>
            <person name="Hamelin R.C."/>
            <person name="Henrissat B."/>
            <person name="Kabir M.S."/>
            <person name="Jashni M.K."/>
            <person name="Kema G."/>
            <person name="Klaubauf S."/>
            <person name="Lapidus A."/>
            <person name="Levasseur A."/>
            <person name="Lindquist E."/>
            <person name="Mehrabi R."/>
            <person name="Ohm R.A."/>
            <person name="Owen T.J."/>
            <person name="Salamov A."/>
            <person name="Schwelm A."/>
            <person name="Schijlen E."/>
            <person name="Sun H."/>
            <person name="van den Burg H.A."/>
            <person name="van Ham R.C.H.J."/>
            <person name="Zhang S."/>
            <person name="Goodwin S.B."/>
            <person name="Grigoriev I.V."/>
            <person name="Collemare J."/>
            <person name="Bradshaw R.E."/>
        </authorList>
    </citation>
    <scope>NUCLEOTIDE SEQUENCE [LARGE SCALE GENOMIC DNA]</scope>
    <source>
        <strain evidence="3">NZE10 / CBS 128990</strain>
    </source>
</reference>
<dbReference type="AlphaFoldDB" id="M2YMF9"/>